<dbReference type="InterPro" id="IPR016024">
    <property type="entry name" value="ARM-type_fold"/>
</dbReference>
<dbReference type="Proteomes" id="UP000054097">
    <property type="component" value="Unassembled WGS sequence"/>
</dbReference>
<dbReference type="AlphaFoldDB" id="A0A0C3ACV3"/>
<evidence type="ECO:0000313" key="3">
    <source>
        <dbReference type="Proteomes" id="UP000054097"/>
    </source>
</evidence>
<sequence length="645" mass="70215">MTVPKLVALLKNVQSHVRWIAVTTVADLAEDADNRVAIDAAIPHLVERLNESHGNGDQLVSYAAATAIAKLYTYIELRRTIESSLTSLIEKLHHSDTKIRLFAVSSLNNLTTHSESQAVASTIGSAIPYLFDLLRDSDMDVRSRVSSILVTFIPHAELNTQINDYAPLLIEQLKEPDSNMRLSAAFILKNLTEHPGPHIAIGAAIPLLIDLVNDPDYSIQYWIISALNALADNAELRSRLRAAITPLVKLLETSNSNLASDAARVLAKLASDAELRIEIADSIPSLIKLLGAPIFEPVSGATSGATLALASLAEDEDLCVKINAAILPLTEQAQDSDPHIRTAAFFAIRSLSQHVKFRAVIRHTAPLLIGLLKDPFFNASYPTTFALANLAKDVELCDTMEAAVPLLIEQLKNSNQDTAIEALSNLVEHGNPPAAICGAIPRLIEIAKYSYHNLSSVSASLLKTLAKNANFSHKFMLYVPLLIESLWEKSAHSPSAAAEIIFHLSLDAARNNLIRSTLLDFILNASSSFVADDDSLLRLTSSNHAVDVSSPVNSSNPEQTRLAESWTSTPIGTLWSLLNHKNGTKMQNGVQSLFQMAKILKEFIQPAEGVVENLVKHAPSELLPSLCMFAQHDSSRKLNRKLAKS</sequence>
<dbReference type="InterPro" id="IPR000225">
    <property type="entry name" value="Armadillo"/>
</dbReference>
<dbReference type="PANTHER" id="PTHR23315">
    <property type="entry name" value="U BOX DOMAIN-CONTAINING"/>
    <property type="match status" value="1"/>
</dbReference>
<proteinExistence type="predicted"/>
<keyword evidence="3" id="KW-1185">Reference proteome</keyword>
<dbReference type="PANTHER" id="PTHR23315:SF7">
    <property type="entry name" value="U-BOX DOMAIN-CONTAINING PROTEIN 4"/>
    <property type="match status" value="1"/>
</dbReference>
<dbReference type="Pfam" id="PF13646">
    <property type="entry name" value="HEAT_2"/>
    <property type="match status" value="1"/>
</dbReference>
<feature type="repeat" description="ARM" evidence="1">
    <location>
        <begin position="242"/>
        <end position="274"/>
    </location>
</feature>
<protein>
    <recommendedName>
        <fullName evidence="4">Clathrin/coatomer adaptor adaptin-like N-terminal domain-containing protein</fullName>
    </recommendedName>
</protein>
<dbReference type="HOGENOM" id="CLU_424625_0_0_1"/>
<evidence type="ECO:0008006" key="4">
    <source>
        <dbReference type="Google" id="ProtNLM"/>
    </source>
</evidence>
<dbReference type="PROSITE" id="PS50176">
    <property type="entry name" value="ARM_REPEAT"/>
    <property type="match status" value="1"/>
</dbReference>
<dbReference type="SUPFAM" id="SSF48371">
    <property type="entry name" value="ARM repeat"/>
    <property type="match status" value="1"/>
</dbReference>
<reference evidence="3" key="2">
    <citation type="submission" date="2015-01" db="EMBL/GenBank/DDBJ databases">
        <title>Evolutionary Origins and Diversification of the Mycorrhizal Mutualists.</title>
        <authorList>
            <consortium name="DOE Joint Genome Institute"/>
            <consortium name="Mycorrhizal Genomics Consortium"/>
            <person name="Kohler A."/>
            <person name="Kuo A."/>
            <person name="Nagy L.G."/>
            <person name="Floudas D."/>
            <person name="Copeland A."/>
            <person name="Barry K.W."/>
            <person name="Cichocki N."/>
            <person name="Veneault-Fourrey C."/>
            <person name="LaButti K."/>
            <person name="Lindquist E.A."/>
            <person name="Lipzen A."/>
            <person name="Lundell T."/>
            <person name="Morin E."/>
            <person name="Murat C."/>
            <person name="Riley R."/>
            <person name="Ohm R."/>
            <person name="Sun H."/>
            <person name="Tunlid A."/>
            <person name="Henrissat B."/>
            <person name="Grigoriev I.V."/>
            <person name="Hibbett D.S."/>
            <person name="Martin F."/>
        </authorList>
    </citation>
    <scope>NUCLEOTIDE SEQUENCE [LARGE SCALE GENOMIC DNA]</scope>
    <source>
        <strain evidence="3">MAFF 305830</strain>
    </source>
</reference>
<name>A0A0C3ACV3_SERVB</name>
<gene>
    <name evidence="2" type="ORF">M408DRAFT_284466</name>
</gene>
<accession>A0A0C3ACV3</accession>
<dbReference type="EMBL" id="KN824355">
    <property type="protein sequence ID" value="KIM22485.1"/>
    <property type="molecule type" value="Genomic_DNA"/>
</dbReference>
<evidence type="ECO:0000313" key="2">
    <source>
        <dbReference type="EMBL" id="KIM22485.1"/>
    </source>
</evidence>
<reference evidence="2 3" key="1">
    <citation type="submission" date="2014-04" db="EMBL/GenBank/DDBJ databases">
        <authorList>
            <consortium name="DOE Joint Genome Institute"/>
            <person name="Kuo A."/>
            <person name="Zuccaro A."/>
            <person name="Kohler A."/>
            <person name="Nagy L.G."/>
            <person name="Floudas D."/>
            <person name="Copeland A."/>
            <person name="Barry K.W."/>
            <person name="Cichocki N."/>
            <person name="Veneault-Fourrey C."/>
            <person name="LaButti K."/>
            <person name="Lindquist E.A."/>
            <person name="Lipzen A."/>
            <person name="Lundell T."/>
            <person name="Morin E."/>
            <person name="Murat C."/>
            <person name="Sun H."/>
            <person name="Tunlid A."/>
            <person name="Henrissat B."/>
            <person name="Grigoriev I.V."/>
            <person name="Hibbett D.S."/>
            <person name="Martin F."/>
            <person name="Nordberg H.P."/>
            <person name="Cantor M.N."/>
            <person name="Hua S.X."/>
        </authorList>
    </citation>
    <scope>NUCLEOTIDE SEQUENCE [LARGE SCALE GENOMIC DNA]</scope>
    <source>
        <strain evidence="2 3">MAFF 305830</strain>
    </source>
</reference>
<evidence type="ECO:0000256" key="1">
    <source>
        <dbReference type="PROSITE-ProRule" id="PRU00259"/>
    </source>
</evidence>
<dbReference type="STRING" id="933852.A0A0C3ACV3"/>
<dbReference type="InterPro" id="IPR011989">
    <property type="entry name" value="ARM-like"/>
</dbReference>
<organism evidence="2 3">
    <name type="scientific">Serendipita vermifera MAFF 305830</name>
    <dbReference type="NCBI Taxonomy" id="933852"/>
    <lineage>
        <taxon>Eukaryota</taxon>
        <taxon>Fungi</taxon>
        <taxon>Dikarya</taxon>
        <taxon>Basidiomycota</taxon>
        <taxon>Agaricomycotina</taxon>
        <taxon>Agaricomycetes</taxon>
        <taxon>Sebacinales</taxon>
        <taxon>Serendipitaceae</taxon>
        <taxon>Serendipita</taxon>
    </lineage>
</organism>
<dbReference type="Gene3D" id="1.25.10.10">
    <property type="entry name" value="Leucine-rich Repeat Variant"/>
    <property type="match status" value="4"/>
</dbReference>